<dbReference type="EMBL" id="CAXLJM020000170">
    <property type="protein sequence ID" value="CAL8148348.1"/>
    <property type="molecule type" value="Genomic_DNA"/>
</dbReference>
<evidence type="ECO:0008006" key="5">
    <source>
        <dbReference type="Google" id="ProtNLM"/>
    </source>
</evidence>
<organism evidence="3 4">
    <name type="scientific">Orchesella dallaii</name>
    <dbReference type="NCBI Taxonomy" id="48710"/>
    <lineage>
        <taxon>Eukaryota</taxon>
        <taxon>Metazoa</taxon>
        <taxon>Ecdysozoa</taxon>
        <taxon>Arthropoda</taxon>
        <taxon>Hexapoda</taxon>
        <taxon>Collembola</taxon>
        <taxon>Entomobryomorpha</taxon>
        <taxon>Entomobryoidea</taxon>
        <taxon>Orchesellidae</taxon>
        <taxon>Orchesellinae</taxon>
        <taxon>Orchesella</taxon>
    </lineage>
</organism>
<evidence type="ECO:0000256" key="2">
    <source>
        <dbReference type="SAM" id="MobiDB-lite"/>
    </source>
</evidence>
<proteinExistence type="inferred from homology"/>
<dbReference type="Proteomes" id="UP001642540">
    <property type="component" value="Unassembled WGS sequence"/>
</dbReference>
<dbReference type="Gene3D" id="3.50.50.60">
    <property type="entry name" value="FAD/NAD(P)-binding domain"/>
    <property type="match status" value="1"/>
</dbReference>
<reference evidence="3 4" key="1">
    <citation type="submission" date="2024-08" db="EMBL/GenBank/DDBJ databases">
        <authorList>
            <person name="Cucini C."/>
            <person name="Frati F."/>
        </authorList>
    </citation>
    <scope>NUCLEOTIDE SEQUENCE [LARGE SCALE GENOMIC DNA]</scope>
</reference>
<name>A0ABP1SAH8_9HEXA</name>
<dbReference type="PANTHER" id="PTHR11787:SF4">
    <property type="entry name" value="CHM, RAB ESCORT PROTEIN 1"/>
    <property type="match status" value="1"/>
</dbReference>
<dbReference type="Pfam" id="PF00996">
    <property type="entry name" value="GDI"/>
    <property type="match status" value="2"/>
</dbReference>
<evidence type="ECO:0000313" key="4">
    <source>
        <dbReference type="Proteomes" id="UP001642540"/>
    </source>
</evidence>
<keyword evidence="4" id="KW-1185">Reference proteome</keyword>
<sequence>MSSDKMTSEIDSQPGPEVNNSSEDINETPRGDDGLPKTFDVLIIGTGVTESILSAAVSRNGHSVLHLDPREYYGGSWATFSLDQWMSKSFLEVPAEATVSDLFLEDSKGTLTWKNNVDQFEQVWYMKDEETKGQLMSQRRRFNIDLMPRLIAAREDIIQVLITSNVSRYLEFLKISRLLTNLPPPNEHLIESIPLSRADIFTSKSLSLVEKRSLVKLIEAVLQPTSSTQDAAQEHTPEEGEAVSETFEDLVKKTKVPDKLKHMVKSSFTTLEDGFSPDGSSFNVEFCSRCRLFLNSIGRYGNQTPFLWTIYGISEICQAFCRLSAVYGGIFILKRHLSRIEAQEDGFVFQTEQDEVKVKHIIVGPDMQCDIVGKDRSKKEQASITVGRAVLITKGGSIKAPDENSKQKGDGIFVYRLSGMEVIEMNHISQAVPKDYRLLQVTFPIPDTEIKQPCRSTVETLLSPFLLFRKHTDQCMDDSDETISSSGTQCCSDDSSTTTGQSNMKPQVIYGSYFNLTYSCDSLFSELYKNSSGDSNSYIMSCGIESAELSKYVSKAKSIFSTLYPEEEFLPKAPDCDEPDAVNGDDIDISEFSSTNEDPAVNPEGENNDAAVMNPNDNADGGAIGEE</sequence>
<comment type="similarity">
    <text evidence="1">Belongs to the Rab GDI family.</text>
</comment>
<feature type="region of interest" description="Disordered" evidence="2">
    <location>
        <begin position="1"/>
        <end position="36"/>
    </location>
</feature>
<feature type="compositionally biased region" description="Polar residues" evidence="2">
    <location>
        <begin position="1"/>
        <end position="11"/>
    </location>
</feature>
<comment type="caution">
    <text evidence="3">The sequence shown here is derived from an EMBL/GenBank/DDBJ whole genome shotgun (WGS) entry which is preliminary data.</text>
</comment>
<feature type="compositionally biased region" description="Acidic residues" evidence="2">
    <location>
        <begin position="576"/>
        <end position="589"/>
    </location>
</feature>
<feature type="region of interest" description="Disordered" evidence="2">
    <location>
        <begin position="570"/>
        <end position="627"/>
    </location>
</feature>
<dbReference type="InterPro" id="IPR036188">
    <property type="entry name" value="FAD/NAD-bd_sf"/>
</dbReference>
<dbReference type="PRINTS" id="PR00891">
    <property type="entry name" value="RABGDIREP"/>
</dbReference>
<accession>A0ABP1SAH8</accession>
<protein>
    <recommendedName>
        <fullName evidence="5">Rab proteins geranylgeranyltransferase component A</fullName>
    </recommendedName>
</protein>
<dbReference type="PANTHER" id="PTHR11787">
    <property type="entry name" value="RAB GDP-DISSOCIATION INHIBITOR"/>
    <property type="match status" value="1"/>
</dbReference>
<evidence type="ECO:0000313" key="3">
    <source>
        <dbReference type="EMBL" id="CAL8148348.1"/>
    </source>
</evidence>
<evidence type="ECO:0000256" key="1">
    <source>
        <dbReference type="ARBA" id="ARBA00005593"/>
    </source>
</evidence>
<dbReference type="Gene3D" id="3.30.519.10">
    <property type="entry name" value="Guanine Nucleotide Dissociation Inhibitor, domain 2"/>
    <property type="match status" value="1"/>
</dbReference>
<dbReference type="InterPro" id="IPR018203">
    <property type="entry name" value="GDP_dissociation_inhibitor"/>
</dbReference>
<dbReference type="SUPFAM" id="SSF51905">
    <property type="entry name" value="FAD/NAD(P)-binding domain"/>
    <property type="match status" value="1"/>
</dbReference>
<gene>
    <name evidence="3" type="ORF">ODALV1_LOCUS31395</name>
</gene>
<dbReference type="Gene3D" id="1.10.405.10">
    <property type="entry name" value="Guanine Nucleotide Dissociation Inhibitor, domain 1"/>
    <property type="match status" value="1"/>
</dbReference>